<evidence type="ECO:0000256" key="1">
    <source>
        <dbReference type="SAM" id="MobiDB-lite"/>
    </source>
</evidence>
<proteinExistence type="predicted"/>
<reference evidence="3" key="1">
    <citation type="journal article" date="2019" name="Int. J. Syst. Evol. Microbiol.">
        <title>The Global Catalogue of Microorganisms (GCM) 10K type strain sequencing project: providing services to taxonomists for standard genome sequencing and annotation.</title>
        <authorList>
            <consortium name="The Broad Institute Genomics Platform"/>
            <consortium name="The Broad Institute Genome Sequencing Center for Infectious Disease"/>
            <person name="Wu L."/>
            <person name="Ma J."/>
        </authorList>
    </citation>
    <scope>NUCLEOTIDE SEQUENCE [LARGE SCALE GENOMIC DNA]</scope>
    <source>
        <strain evidence="3">JCM 17326</strain>
    </source>
</reference>
<evidence type="ECO:0000313" key="2">
    <source>
        <dbReference type="EMBL" id="GAA3605839.1"/>
    </source>
</evidence>
<protein>
    <submittedName>
        <fullName evidence="2">Uncharacterized protein</fullName>
    </submittedName>
</protein>
<organism evidence="2 3">
    <name type="scientific">Nonomuraea rosea</name>
    <dbReference type="NCBI Taxonomy" id="638574"/>
    <lineage>
        <taxon>Bacteria</taxon>
        <taxon>Bacillati</taxon>
        <taxon>Actinomycetota</taxon>
        <taxon>Actinomycetes</taxon>
        <taxon>Streptosporangiales</taxon>
        <taxon>Streptosporangiaceae</taxon>
        <taxon>Nonomuraea</taxon>
    </lineage>
</organism>
<feature type="region of interest" description="Disordered" evidence="1">
    <location>
        <begin position="1"/>
        <end position="39"/>
    </location>
</feature>
<feature type="compositionally biased region" description="Polar residues" evidence="1">
    <location>
        <begin position="1"/>
        <end position="13"/>
    </location>
</feature>
<dbReference type="Proteomes" id="UP001500630">
    <property type="component" value="Unassembled WGS sequence"/>
</dbReference>
<sequence length="67" mass="6976">MTVANAATRSKINSHPLLLAPMPASKSTVGDPVPARVQDSRRPSRIALPSLRAGGGGLWSAVMFNPP</sequence>
<dbReference type="EMBL" id="BAABDQ010000041">
    <property type="protein sequence ID" value="GAA3605839.1"/>
    <property type="molecule type" value="Genomic_DNA"/>
</dbReference>
<gene>
    <name evidence="2" type="ORF">GCM10022419_108300</name>
</gene>
<accession>A0ABP6ZD09</accession>
<name>A0ABP6ZD09_9ACTN</name>
<keyword evidence="3" id="KW-1185">Reference proteome</keyword>
<evidence type="ECO:0000313" key="3">
    <source>
        <dbReference type="Proteomes" id="UP001500630"/>
    </source>
</evidence>
<comment type="caution">
    <text evidence="2">The sequence shown here is derived from an EMBL/GenBank/DDBJ whole genome shotgun (WGS) entry which is preliminary data.</text>
</comment>